<evidence type="ECO:0000259" key="3">
    <source>
        <dbReference type="Pfam" id="PF00881"/>
    </source>
</evidence>
<protein>
    <submittedName>
        <fullName evidence="4">Nitroreductase</fullName>
    </submittedName>
</protein>
<dbReference type="InterPro" id="IPR029479">
    <property type="entry name" value="Nitroreductase"/>
</dbReference>
<sequence length="206" mass="23198">MKNFIREIMQNRYSCRNFNDKKIDDKTLREIINLTRLSPSSVGLEPWKFMVVSGENLTPLATICNAQKHIEKCSHAVIIISRNDIRPDDKFLRERIESKGKSKDKVEKYIAFVGSKTGRMSERELCAYTDLQGYLACANLVNIACAFGVQSCIIGGFDYNALSEFIAADGFGAPFHPCVVVALGYSDDEPAKKIRQSLDEVLVYKK</sequence>
<gene>
    <name evidence="4" type="ordered locus">CHAB381_0247</name>
</gene>
<accession>A7I012</accession>
<dbReference type="PANTHER" id="PTHR43673">
    <property type="entry name" value="NAD(P)H NITROREDUCTASE YDGI-RELATED"/>
    <property type="match status" value="1"/>
</dbReference>
<dbReference type="KEGG" id="cha:CHAB381_0247"/>
<evidence type="ECO:0000256" key="2">
    <source>
        <dbReference type="ARBA" id="ARBA00023002"/>
    </source>
</evidence>
<dbReference type="eggNOG" id="COG0778">
    <property type="taxonomic scope" value="Bacteria"/>
</dbReference>
<dbReference type="EMBL" id="CP000776">
    <property type="protein sequence ID" value="ABS51226.1"/>
    <property type="molecule type" value="Genomic_DNA"/>
</dbReference>
<dbReference type="Proteomes" id="UP000002407">
    <property type="component" value="Chromosome"/>
</dbReference>
<organism evidence="4 5">
    <name type="scientific">Campylobacter hominis (strain ATCC BAA-381 / DSM 21671 / CCUG 45161 / LMG 19568 / NCTC 13146 / CH001A)</name>
    <dbReference type="NCBI Taxonomy" id="360107"/>
    <lineage>
        <taxon>Bacteria</taxon>
        <taxon>Pseudomonadati</taxon>
        <taxon>Campylobacterota</taxon>
        <taxon>Epsilonproteobacteria</taxon>
        <taxon>Campylobacterales</taxon>
        <taxon>Campylobacteraceae</taxon>
        <taxon>Campylobacter</taxon>
    </lineage>
</organism>
<dbReference type="RefSeq" id="WP_012108134.1">
    <property type="nucleotide sequence ID" value="NC_009714.1"/>
</dbReference>
<dbReference type="PANTHER" id="PTHR43673:SF10">
    <property type="entry name" value="NADH DEHYDROGENASE_NAD(P)H NITROREDUCTASE XCC3605-RELATED"/>
    <property type="match status" value="1"/>
</dbReference>
<dbReference type="AlphaFoldDB" id="A7I012"/>
<dbReference type="SUPFAM" id="SSF55469">
    <property type="entry name" value="FMN-dependent nitroreductase-like"/>
    <property type="match status" value="1"/>
</dbReference>
<dbReference type="STRING" id="360107.CHAB381_0247"/>
<evidence type="ECO:0000313" key="5">
    <source>
        <dbReference type="Proteomes" id="UP000002407"/>
    </source>
</evidence>
<dbReference type="InterPro" id="IPR000415">
    <property type="entry name" value="Nitroreductase-like"/>
</dbReference>
<evidence type="ECO:0000256" key="1">
    <source>
        <dbReference type="ARBA" id="ARBA00007118"/>
    </source>
</evidence>
<name>A7I012_CAMHC</name>
<dbReference type="Pfam" id="PF00881">
    <property type="entry name" value="Nitroreductase"/>
    <property type="match status" value="1"/>
</dbReference>
<dbReference type="Gene3D" id="3.40.109.10">
    <property type="entry name" value="NADH Oxidase"/>
    <property type="match status" value="1"/>
</dbReference>
<dbReference type="GO" id="GO:0016491">
    <property type="term" value="F:oxidoreductase activity"/>
    <property type="evidence" value="ECO:0007669"/>
    <property type="project" value="UniProtKB-KW"/>
</dbReference>
<feature type="domain" description="Nitroreductase" evidence="3">
    <location>
        <begin position="10"/>
        <end position="185"/>
    </location>
</feature>
<reference evidence="5" key="1">
    <citation type="submission" date="2007-07" db="EMBL/GenBank/DDBJ databases">
        <title>Complete genome sequence of Campylobacter hominis ATCC BAA-381, a commensal isolated from the human gastrointestinal tract.</title>
        <authorList>
            <person name="Fouts D.E."/>
            <person name="Mongodin E.F."/>
            <person name="Puiu D."/>
            <person name="Sebastian Y."/>
            <person name="Miller W.G."/>
            <person name="Mandrell R.E."/>
            <person name="Nelson K.E."/>
        </authorList>
    </citation>
    <scope>NUCLEOTIDE SEQUENCE [LARGE SCALE GENOMIC DNA]</scope>
    <source>
        <strain evidence="5">ATCC BAA-381 / LMG 19568 / NCTC 13146 / CH001A</strain>
    </source>
</reference>
<proteinExistence type="inferred from homology"/>
<dbReference type="OrthoDB" id="9809288at2"/>
<dbReference type="HOGENOM" id="CLU_070764_4_1_7"/>
<keyword evidence="5" id="KW-1185">Reference proteome</keyword>
<evidence type="ECO:0000313" key="4">
    <source>
        <dbReference type="EMBL" id="ABS51226.1"/>
    </source>
</evidence>
<comment type="similarity">
    <text evidence="1">Belongs to the nitroreductase family.</text>
</comment>
<keyword evidence="2" id="KW-0560">Oxidoreductase</keyword>